<keyword evidence="3" id="KW-1185">Reference proteome</keyword>
<sequence length="146" mass="16132">MIKRSILLSLFVILSGCSSSTNFPIPGVNDSPDIQFNKLYLRGVFNWWEATSSFNFQQSSTGWYVDVELIADGQPYDFRVSDANWTPAQTCGAKYPGQPVNTDSVIYIVCNPGEKNLQFTPSTTGVYRFTLTPASGDEVALVVSKQ</sequence>
<accession>A0A918JQT6</accession>
<dbReference type="AlphaFoldDB" id="A0A918JQT6"/>
<dbReference type="Proteomes" id="UP000631300">
    <property type="component" value="Unassembled WGS sequence"/>
</dbReference>
<evidence type="ECO:0008006" key="4">
    <source>
        <dbReference type="Google" id="ProtNLM"/>
    </source>
</evidence>
<gene>
    <name evidence="2" type="ORF">GCM10007391_33100</name>
</gene>
<dbReference type="RefSeq" id="WP_308428293.1">
    <property type="nucleotide sequence ID" value="NZ_BMXP01000013.1"/>
</dbReference>
<keyword evidence="1" id="KW-0732">Signal</keyword>
<reference evidence="2" key="1">
    <citation type="journal article" date="2014" name="Int. J. Syst. Evol. Microbiol.">
        <title>Complete genome sequence of Corynebacterium casei LMG S-19264T (=DSM 44701T), isolated from a smear-ripened cheese.</title>
        <authorList>
            <consortium name="US DOE Joint Genome Institute (JGI-PGF)"/>
            <person name="Walter F."/>
            <person name="Albersmeier A."/>
            <person name="Kalinowski J."/>
            <person name="Ruckert C."/>
        </authorList>
    </citation>
    <scope>NUCLEOTIDE SEQUENCE</scope>
    <source>
        <strain evidence="2">KCTC 22164</strain>
    </source>
</reference>
<evidence type="ECO:0000313" key="2">
    <source>
        <dbReference type="EMBL" id="GGW96358.1"/>
    </source>
</evidence>
<evidence type="ECO:0000313" key="3">
    <source>
        <dbReference type="Proteomes" id="UP000631300"/>
    </source>
</evidence>
<protein>
    <recommendedName>
        <fullName evidence="4">Pullulanase</fullName>
    </recommendedName>
</protein>
<proteinExistence type="predicted"/>
<evidence type="ECO:0000256" key="1">
    <source>
        <dbReference type="SAM" id="SignalP"/>
    </source>
</evidence>
<dbReference type="EMBL" id="BMXP01000013">
    <property type="protein sequence ID" value="GGW96358.1"/>
    <property type="molecule type" value="Genomic_DNA"/>
</dbReference>
<feature type="chain" id="PRO_5036827124" description="Pullulanase" evidence="1">
    <location>
        <begin position="21"/>
        <end position="146"/>
    </location>
</feature>
<name>A0A918JQT6_9ALTE</name>
<comment type="caution">
    <text evidence="2">The sequence shown here is derived from an EMBL/GenBank/DDBJ whole genome shotgun (WGS) entry which is preliminary data.</text>
</comment>
<reference evidence="2" key="2">
    <citation type="submission" date="2020-09" db="EMBL/GenBank/DDBJ databases">
        <authorList>
            <person name="Sun Q."/>
            <person name="Kim S."/>
        </authorList>
    </citation>
    <scope>NUCLEOTIDE SEQUENCE</scope>
    <source>
        <strain evidence="2">KCTC 22164</strain>
    </source>
</reference>
<feature type="signal peptide" evidence="1">
    <location>
        <begin position="1"/>
        <end position="20"/>
    </location>
</feature>
<dbReference type="PROSITE" id="PS51257">
    <property type="entry name" value="PROKAR_LIPOPROTEIN"/>
    <property type="match status" value="1"/>
</dbReference>
<organism evidence="2 3">
    <name type="scientific">Alteromonas halophila</name>
    <dbReference type="NCBI Taxonomy" id="516698"/>
    <lineage>
        <taxon>Bacteria</taxon>
        <taxon>Pseudomonadati</taxon>
        <taxon>Pseudomonadota</taxon>
        <taxon>Gammaproteobacteria</taxon>
        <taxon>Alteromonadales</taxon>
        <taxon>Alteromonadaceae</taxon>
        <taxon>Alteromonas/Salinimonas group</taxon>
        <taxon>Alteromonas</taxon>
    </lineage>
</organism>